<evidence type="ECO:0000256" key="8">
    <source>
        <dbReference type="ARBA" id="ARBA00022989"/>
    </source>
</evidence>
<keyword evidence="7" id="KW-0677">Repeat</keyword>
<evidence type="ECO:0000256" key="10">
    <source>
        <dbReference type="ARBA" id="ARBA00023157"/>
    </source>
</evidence>
<feature type="compositionally biased region" description="Basic and acidic residues" evidence="13">
    <location>
        <begin position="877"/>
        <end position="886"/>
    </location>
</feature>
<dbReference type="InterPro" id="IPR013783">
    <property type="entry name" value="Ig-like_fold"/>
</dbReference>
<dbReference type="PANTHER" id="PTHR23036:SF151">
    <property type="entry name" value="FIBRONECTIN TYPE-III DOMAIN-CONTAINING PROTEIN"/>
    <property type="match status" value="1"/>
</dbReference>
<dbReference type="CDD" id="cd00063">
    <property type="entry name" value="FN3"/>
    <property type="match status" value="5"/>
</dbReference>
<evidence type="ECO:0000256" key="11">
    <source>
        <dbReference type="ARBA" id="ARBA00023170"/>
    </source>
</evidence>
<keyword evidence="6" id="KW-0732">Signal</keyword>
<feature type="domain" description="Fibronectin type-III" evidence="15">
    <location>
        <begin position="279"/>
        <end position="376"/>
    </location>
</feature>
<evidence type="ECO:0000256" key="5">
    <source>
        <dbReference type="ARBA" id="ARBA00022692"/>
    </source>
</evidence>
<dbReference type="GO" id="GO:0004896">
    <property type="term" value="F:cytokine receptor activity"/>
    <property type="evidence" value="ECO:0007669"/>
    <property type="project" value="InterPro"/>
</dbReference>
<dbReference type="FunFam" id="2.60.40.10:FF:003097">
    <property type="entry name" value="Uncharacterized protein"/>
    <property type="match status" value="1"/>
</dbReference>
<dbReference type="PANTHER" id="PTHR23036">
    <property type="entry name" value="CYTOKINE RECEPTOR"/>
    <property type="match status" value="1"/>
</dbReference>
<dbReference type="InterPro" id="IPR036116">
    <property type="entry name" value="FN3_sf"/>
</dbReference>
<feature type="region of interest" description="Disordered" evidence="13">
    <location>
        <begin position="926"/>
        <end position="973"/>
    </location>
</feature>
<evidence type="ECO:0000256" key="9">
    <source>
        <dbReference type="ARBA" id="ARBA00023136"/>
    </source>
</evidence>
<keyword evidence="3" id="KW-1003">Cell membrane</keyword>
<keyword evidence="10" id="KW-1015">Disulfide bond</keyword>
<dbReference type="GO" id="GO:0005886">
    <property type="term" value="C:plasma membrane"/>
    <property type="evidence" value="ECO:0007669"/>
    <property type="project" value="UniProtKB-SubCell"/>
</dbReference>
<feature type="domain" description="Fibronectin type-III" evidence="15">
    <location>
        <begin position="381"/>
        <end position="486"/>
    </location>
</feature>
<dbReference type="eggNOG" id="KOG4228">
    <property type="taxonomic scope" value="Eukaryota"/>
</dbReference>
<keyword evidence="9 14" id="KW-0472">Membrane</keyword>
<dbReference type="PROSITE" id="PS01353">
    <property type="entry name" value="HEMATOPO_REC_L_F2"/>
    <property type="match status" value="1"/>
</dbReference>
<feature type="region of interest" description="Disordered" evidence="13">
    <location>
        <begin position="471"/>
        <end position="494"/>
    </location>
</feature>
<dbReference type="InterPro" id="IPR050379">
    <property type="entry name" value="Type-I_Cytokine_Rcpt"/>
</dbReference>
<evidence type="ECO:0000256" key="2">
    <source>
        <dbReference type="ARBA" id="ARBA00008921"/>
    </source>
</evidence>
<feature type="compositionally biased region" description="Polar residues" evidence="13">
    <location>
        <begin position="471"/>
        <end position="487"/>
    </location>
</feature>
<dbReference type="InterPro" id="IPR003529">
    <property type="entry name" value="Hematopoietin_rcpt_Gp130_CS"/>
</dbReference>
<reference evidence="16" key="1">
    <citation type="journal article" date="2008" name="Nature">
        <title>The amphioxus genome and the evolution of the chordate karyotype.</title>
        <authorList>
            <consortium name="US DOE Joint Genome Institute (JGI-PGF)"/>
            <person name="Putnam N.H."/>
            <person name="Butts T."/>
            <person name="Ferrier D.E.K."/>
            <person name="Furlong R.F."/>
            <person name="Hellsten U."/>
            <person name="Kawashima T."/>
            <person name="Robinson-Rechavi M."/>
            <person name="Shoguchi E."/>
            <person name="Terry A."/>
            <person name="Yu J.-K."/>
            <person name="Benito-Gutierrez E.L."/>
            <person name="Dubchak I."/>
            <person name="Garcia-Fernandez J."/>
            <person name="Gibson-Brown J.J."/>
            <person name="Grigoriev I.V."/>
            <person name="Horton A.C."/>
            <person name="de Jong P.J."/>
            <person name="Jurka J."/>
            <person name="Kapitonov V.V."/>
            <person name="Kohara Y."/>
            <person name="Kuroki Y."/>
            <person name="Lindquist E."/>
            <person name="Lucas S."/>
            <person name="Osoegawa K."/>
            <person name="Pennacchio L.A."/>
            <person name="Salamov A.A."/>
            <person name="Satou Y."/>
            <person name="Sauka-Spengler T."/>
            <person name="Schmutz J."/>
            <person name="Shin-I T."/>
            <person name="Toyoda A."/>
            <person name="Bronner-Fraser M."/>
            <person name="Fujiyama A."/>
            <person name="Holland L.Z."/>
            <person name="Holland P.W.H."/>
            <person name="Satoh N."/>
            <person name="Rokhsar D.S."/>
        </authorList>
    </citation>
    <scope>NUCLEOTIDE SEQUENCE [LARGE SCALE GENOMIC DNA]</scope>
    <source>
        <strain evidence="16">S238N-H82</strain>
        <tissue evidence="16">Testes</tissue>
    </source>
</reference>
<proteinExistence type="inferred from homology"/>
<feature type="region of interest" description="Disordered" evidence="13">
    <location>
        <begin position="817"/>
        <end position="852"/>
    </location>
</feature>
<feature type="transmembrane region" description="Helical" evidence="14">
    <location>
        <begin position="703"/>
        <end position="724"/>
    </location>
</feature>
<comment type="subcellular location">
    <subcellularLocation>
        <location evidence="1">Cell membrane</location>
        <topology evidence="1">Single-pass type I membrane protein</topology>
    </subcellularLocation>
</comment>
<dbReference type="SMART" id="SM00060">
    <property type="entry name" value="FN3"/>
    <property type="match status" value="5"/>
</dbReference>
<evidence type="ECO:0000256" key="14">
    <source>
        <dbReference type="SAM" id="Phobius"/>
    </source>
</evidence>
<organism>
    <name type="scientific">Branchiostoma floridae</name>
    <name type="common">Florida lancelet</name>
    <name type="synonym">Amphioxus</name>
    <dbReference type="NCBI Taxonomy" id="7739"/>
    <lineage>
        <taxon>Eukaryota</taxon>
        <taxon>Metazoa</taxon>
        <taxon>Chordata</taxon>
        <taxon>Cephalochordata</taxon>
        <taxon>Leptocardii</taxon>
        <taxon>Amphioxiformes</taxon>
        <taxon>Branchiostomatidae</taxon>
        <taxon>Branchiostoma</taxon>
    </lineage>
</organism>
<comment type="similarity">
    <text evidence="2">Belongs to the type I cytokine receptor family. Type 2 subfamily.</text>
</comment>
<keyword evidence="12" id="KW-0325">Glycoprotein</keyword>
<evidence type="ECO:0000259" key="15">
    <source>
        <dbReference type="PROSITE" id="PS50853"/>
    </source>
</evidence>
<dbReference type="SUPFAM" id="SSF49265">
    <property type="entry name" value="Fibronectin type III"/>
    <property type="match status" value="4"/>
</dbReference>
<evidence type="ECO:0000256" key="3">
    <source>
        <dbReference type="ARBA" id="ARBA00022475"/>
    </source>
</evidence>
<feature type="domain" description="Fibronectin type-III" evidence="15">
    <location>
        <begin position="579"/>
        <end position="684"/>
    </location>
</feature>
<dbReference type="InterPro" id="IPR003961">
    <property type="entry name" value="FN3_dom"/>
</dbReference>
<feature type="domain" description="Fibronectin type-III" evidence="15">
    <location>
        <begin position="491"/>
        <end position="578"/>
    </location>
</feature>
<dbReference type="STRING" id="7739.C3YA06"/>
<gene>
    <name evidence="16" type="ORF">BRAFLDRAFT_126363</name>
</gene>
<evidence type="ECO:0000313" key="16">
    <source>
        <dbReference type="EMBL" id="EEN62915.1"/>
    </source>
</evidence>
<accession>C3YA06</accession>
<dbReference type="FunFam" id="2.60.40.10:FF:000551">
    <property type="entry name" value="Protogenin A"/>
    <property type="match status" value="1"/>
</dbReference>
<protein>
    <recommendedName>
        <fullName evidence="15">Fibronectin type-III domain-containing protein</fullName>
    </recommendedName>
</protein>
<evidence type="ECO:0000256" key="7">
    <source>
        <dbReference type="ARBA" id="ARBA00022737"/>
    </source>
</evidence>
<evidence type="ECO:0000256" key="6">
    <source>
        <dbReference type="ARBA" id="ARBA00022729"/>
    </source>
</evidence>
<name>C3YA06_BRAFL</name>
<sequence>MAGVAAPFMCSPWQLASHNLSGEDESGLGCPSALFPLSWARPGVSYDAKSSHTTWQVCSSSSEGICEIPFLHCESTFDRYEVKVETSNSESQTTSFYKDEIAKPHPPEDLTVQPDSSTQLTVRWKMPECADLGFNSYTCQVEYTSQQNRTRVSDVSVSFDRHTFKELQNLTPYTLYRVRVRCKPLFRDTWGEFTSTVEARTNATDSNGVLLGYCIRVRDVRTDEVMELTVIDSGAQTYTHTLGNLKLSGYRVDITAYNQEGESPATSLVIPDRAKKPDPPIDLIAMATSDSYLQLSWQPPAEVGGIETYLILWCELETDVTCLRPEKNMSVAGNELSIKVIDSWRPLARYRFVVKAVNSAGQSETSNTAAGYVAQGVPSSPPQNVTVQAETSKSLLVRWKAPPLQDRRGIITTYRVYYYVTPTVRGQQMATVERSVSVNITDDAQPVQFSLSGLEPFTLYSVRLSAVTSQGEGNKSLPTGAQTSQAAPSDPPADVQINDITVNNITLSWTPPSQPNGIIRYYIIKHGNDTMSDGNHTAFVLEGLEGDRDYAIQIQGCTAAETPCGPLSPVELVRTKVGAPGIVQDLLAQFDPTNGDIIVSWTPPVLKNGRDISYIVSYGRKDLRNDNTAVTTTMQWTNDKLADTCSDGLELFFRVHARTRDPGTGEVFNGPVSTEYLSCDTRPGTSSSSKDVQGLRLALEAKVGIILAVLIACMVGIAALVPSLRKMYNKTKNDVPGPADFITDANQGVYYYIPDEPQTLNNLHIVSEQTGKTPEILDDFSKLRVERQWSHDSAFGSDYGNNNVDFNVAEQKAHYSVGGSSSGYSDVSDENAALQSDASKAENLASDNQQNDVADYSKLADVDGNFKDLKVNYVTKQDSKTAEGSKHRTSTQSSTDNLDTITDYSKLAAERDYRKDLAVNYVRNTGPKGNKLEEIPKSEQCSPKHADIPYRESPSPVKRKIFDPDNVPYVSNA</sequence>
<dbReference type="EMBL" id="GG666493">
    <property type="protein sequence ID" value="EEN62915.1"/>
    <property type="molecule type" value="Genomic_DNA"/>
</dbReference>
<evidence type="ECO:0000256" key="1">
    <source>
        <dbReference type="ARBA" id="ARBA00004251"/>
    </source>
</evidence>
<dbReference type="FunFam" id="2.60.40.10:FF:002913">
    <property type="entry name" value="Interleukin 12 receptor beta 2.b"/>
    <property type="match status" value="1"/>
</dbReference>
<evidence type="ECO:0000256" key="13">
    <source>
        <dbReference type="SAM" id="MobiDB-lite"/>
    </source>
</evidence>
<dbReference type="FunFam" id="2.60.40.10:FF:002430">
    <property type="entry name" value="Uncharacterized protein"/>
    <property type="match status" value="1"/>
</dbReference>
<feature type="region of interest" description="Disordered" evidence="13">
    <location>
        <begin position="877"/>
        <end position="898"/>
    </location>
</feature>
<dbReference type="InParanoid" id="C3YA06"/>
<evidence type="ECO:0000256" key="4">
    <source>
        <dbReference type="ARBA" id="ARBA00022553"/>
    </source>
</evidence>
<keyword evidence="8 14" id="KW-1133">Transmembrane helix</keyword>
<feature type="compositionally biased region" description="Basic and acidic residues" evidence="13">
    <location>
        <begin position="930"/>
        <end position="950"/>
    </location>
</feature>
<dbReference type="PROSITE" id="PS50853">
    <property type="entry name" value="FN3"/>
    <property type="match status" value="5"/>
</dbReference>
<dbReference type="Pfam" id="PF00041">
    <property type="entry name" value="fn3"/>
    <property type="match status" value="4"/>
</dbReference>
<feature type="compositionally biased region" description="Low complexity" evidence="13">
    <location>
        <begin position="817"/>
        <end position="826"/>
    </location>
</feature>
<keyword evidence="4" id="KW-0597">Phosphoprotein</keyword>
<dbReference type="Gene3D" id="2.60.40.10">
    <property type="entry name" value="Immunoglobulins"/>
    <property type="match status" value="5"/>
</dbReference>
<keyword evidence="5 14" id="KW-0812">Transmembrane</keyword>
<evidence type="ECO:0000256" key="12">
    <source>
        <dbReference type="ARBA" id="ARBA00023180"/>
    </source>
</evidence>
<feature type="domain" description="Fibronectin type-III" evidence="15">
    <location>
        <begin position="106"/>
        <end position="204"/>
    </location>
</feature>
<keyword evidence="11" id="KW-0675">Receptor</keyword>
<dbReference type="AlphaFoldDB" id="C3YA06"/>